<dbReference type="PANTHER" id="PTHR31528">
    <property type="entry name" value="4-AMINO-5-HYDROXYMETHYL-2-METHYLPYRIMIDINE PHOSPHATE SYNTHASE THI11-RELATED"/>
    <property type="match status" value="1"/>
</dbReference>
<dbReference type="InterPro" id="IPR027939">
    <property type="entry name" value="NMT1/THI5"/>
</dbReference>
<organism evidence="2 3">
    <name type="scientific">Candidatus Lucifugimonas marina</name>
    <dbReference type="NCBI Taxonomy" id="3038979"/>
    <lineage>
        <taxon>Bacteria</taxon>
        <taxon>Bacillati</taxon>
        <taxon>Chloroflexota</taxon>
        <taxon>Dehalococcoidia</taxon>
        <taxon>SAR202 cluster</taxon>
        <taxon>Candidatus Lucifugimonadales</taxon>
        <taxon>Candidatus Lucifugimonadaceae</taxon>
        <taxon>Candidatus Lucifugimonas</taxon>
    </lineage>
</organism>
<dbReference type="Proteomes" id="UP001219901">
    <property type="component" value="Chromosome"/>
</dbReference>
<reference evidence="3" key="2">
    <citation type="submission" date="2023-06" db="EMBL/GenBank/DDBJ databases">
        <title>Pangenomics reveal diversification of enzyme families and niche specialization in globally abundant SAR202 bacteria.</title>
        <authorList>
            <person name="Saw J.H.W."/>
        </authorList>
    </citation>
    <scope>NUCLEOTIDE SEQUENCE [LARGE SCALE GENOMIC DNA]</scope>
    <source>
        <strain evidence="3">JH1073</strain>
    </source>
</reference>
<sequence>MGAKEVPTNRGSSDSLRRFMKKLVLLVAIVASIAIVACASDSEESTPVSVAPTAVPATATSVPPIEVPEPDDVVVTLDWFQNANHVGVYEAVGKGFFEDENLNVSVEPPADPAAILGLVATGESDFAFYYQPDLLQARQEGIPVVAVAGIVQRPLNSIMTLASSGITEPGQLAGKKVGTPGLPWNDAMLDTMLKADGASIDDVEVVDLGWNVSPGLMAGEVDAIIGVYWTYESIIMGNAGHETTVIYPYEWDVPNYYELVLVTSEDNVKNNPELVERFVRAFNKGYAQAASDPQGSVDTMLELNPEAEIDEPTDREGVELLAPLWKSEGAPVGSLSSERWESLVEWMKSQDLLDDSQNAADAFDASFSK</sequence>
<dbReference type="Gene3D" id="3.40.190.10">
    <property type="entry name" value="Periplasmic binding protein-like II"/>
    <property type="match status" value="2"/>
</dbReference>
<keyword evidence="3" id="KW-1185">Reference proteome</keyword>
<dbReference type="Pfam" id="PF09084">
    <property type="entry name" value="NMT1"/>
    <property type="match status" value="1"/>
</dbReference>
<accession>A0AAJ6CSA8</accession>
<protein>
    <submittedName>
        <fullName evidence="2">Pyrimidine biosynthesis enzyme</fullName>
    </submittedName>
</protein>
<evidence type="ECO:0000313" key="3">
    <source>
        <dbReference type="Proteomes" id="UP001219901"/>
    </source>
</evidence>
<dbReference type="PANTHER" id="PTHR31528:SF3">
    <property type="entry name" value="THIAMINE BIOSYNTHESIS PROTEIN HI_0357-RELATED"/>
    <property type="match status" value="1"/>
</dbReference>
<dbReference type="InterPro" id="IPR015168">
    <property type="entry name" value="SsuA/THI5"/>
</dbReference>
<evidence type="ECO:0000259" key="1">
    <source>
        <dbReference type="Pfam" id="PF09084"/>
    </source>
</evidence>
<feature type="domain" description="SsuA/THI5-like" evidence="1">
    <location>
        <begin position="82"/>
        <end position="294"/>
    </location>
</feature>
<gene>
    <name evidence="2" type="ORF">GKO48_05440</name>
</gene>
<proteinExistence type="predicted"/>
<name>A0AAJ6CSA8_9CHLR</name>
<dbReference type="SUPFAM" id="SSF53850">
    <property type="entry name" value="Periplasmic binding protein-like II"/>
    <property type="match status" value="1"/>
</dbReference>
<reference evidence="2 3" key="1">
    <citation type="submission" date="2019-11" db="EMBL/GenBank/DDBJ databases">
        <authorList>
            <person name="Cho J.-C."/>
        </authorList>
    </citation>
    <scope>NUCLEOTIDE SEQUENCE [LARGE SCALE GENOMIC DNA]</scope>
    <source>
        <strain evidence="2 3">JH1073</strain>
    </source>
</reference>
<dbReference type="GO" id="GO:0009228">
    <property type="term" value="P:thiamine biosynthetic process"/>
    <property type="evidence" value="ECO:0007669"/>
    <property type="project" value="InterPro"/>
</dbReference>
<dbReference type="EMBL" id="CP046147">
    <property type="protein sequence ID" value="WFG39083.1"/>
    <property type="molecule type" value="Genomic_DNA"/>
</dbReference>
<evidence type="ECO:0000313" key="2">
    <source>
        <dbReference type="EMBL" id="WFG39083.1"/>
    </source>
</evidence>
<dbReference type="AlphaFoldDB" id="A0AAJ6CSA8"/>